<protein>
    <submittedName>
        <fullName evidence="1">Uncharacterized protein</fullName>
    </submittedName>
</protein>
<evidence type="ECO:0000313" key="2">
    <source>
        <dbReference type="Proteomes" id="UP000031036"/>
    </source>
</evidence>
<proteinExistence type="predicted"/>
<name>A0A0B2VEU0_TOXCA</name>
<accession>A0A0B2VEU0</accession>
<sequence>MDRYDTFVMLGRILPSTMTENTCTTETTGSSHRGFSQKARGVLLESVPLVPDKKDAHAIVLSFFCLVVGRIARVETRRQFLGQTRLARNLTFVRTQYTSHQRTLTSTQCMLVLIPDRKLIGELPKISAPATRNIWRENSRTRRLELGDVAAKGFRLHRGCLVRS</sequence>
<gene>
    <name evidence="1" type="ORF">Tcan_03169</name>
</gene>
<comment type="caution">
    <text evidence="1">The sequence shown here is derived from an EMBL/GenBank/DDBJ whole genome shotgun (WGS) entry which is preliminary data.</text>
</comment>
<keyword evidence="2" id="KW-1185">Reference proteome</keyword>
<dbReference type="Proteomes" id="UP000031036">
    <property type="component" value="Unassembled WGS sequence"/>
</dbReference>
<reference evidence="1 2" key="1">
    <citation type="submission" date="2014-11" db="EMBL/GenBank/DDBJ databases">
        <title>Genetic blueprint of the zoonotic pathogen Toxocara canis.</title>
        <authorList>
            <person name="Zhu X.-Q."/>
            <person name="Korhonen P.K."/>
            <person name="Cai H."/>
            <person name="Young N.D."/>
            <person name="Nejsum P."/>
            <person name="von Samson-Himmelstjerna G."/>
            <person name="Boag P.R."/>
            <person name="Tan P."/>
            <person name="Li Q."/>
            <person name="Min J."/>
            <person name="Yang Y."/>
            <person name="Wang X."/>
            <person name="Fang X."/>
            <person name="Hall R.S."/>
            <person name="Hofmann A."/>
            <person name="Sternberg P.W."/>
            <person name="Jex A.R."/>
            <person name="Gasser R.B."/>
        </authorList>
    </citation>
    <scope>NUCLEOTIDE SEQUENCE [LARGE SCALE GENOMIC DNA]</scope>
    <source>
        <strain evidence="1">PN_DK_2014</strain>
    </source>
</reference>
<evidence type="ECO:0000313" key="1">
    <source>
        <dbReference type="EMBL" id="KHN79530.1"/>
    </source>
</evidence>
<organism evidence="1 2">
    <name type="scientific">Toxocara canis</name>
    <name type="common">Canine roundworm</name>
    <dbReference type="NCBI Taxonomy" id="6265"/>
    <lineage>
        <taxon>Eukaryota</taxon>
        <taxon>Metazoa</taxon>
        <taxon>Ecdysozoa</taxon>
        <taxon>Nematoda</taxon>
        <taxon>Chromadorea</taxon>
        <taxon>Rhabditida</taxon>
        <taxon>Spirurina</taxon>
        <taxon>Ascaridomorpha</taxon>
        <taxon>Ascaridoidea</taxon>
        <taxon>Toxocaridae</taxon>
        <taxon>Toxocara</taxon>
    </lineage>
</organism>
<dbReference type="AlphaFoldDB" id="A0A0B2VEU0"/>
<dbReference type="EMBL" id="JPKZ01001898">
    <property type="protein sequence ID" value="KHN79530.1"/>
    <property type="molecule type" value="Genomic_DNA"/>
</dbReference>